<dbReference type="InterPro" id="IPR045177">
    <property type="entry name" value="FDM1-5/IDN2"/>
</dbReference>
<dbReference type="SUPFAM" id="SSF101447">
    <property type="entry name" value="Formin homology 2 domain (FH2 domain)"/>
    <property type="match status" value="1"/>
</dbReference>
<evidence type="ECO:0000313" key="2">
    <source>
        <dbReference type="EMBL" id="KAF5943778.1"/>
    </source>
</evidence>
<feature type="coiled-coil region" evidence="1">
    <location>
        <begin position="186"/>
        <end position="225"/>
    </location>
</feature>
<dbReference type="PANTHER" id="PTHR21596">
    <property type="entry name" value="RIBONUCLEASE P SUBUNIT P38"/>
    <property type="match status" value="1"/>
</dbReference>
<evidence type="ECO:0000256" key="1">
    <source>
        <dbReference type="SAM" id="Coils"/>
    </source>
</evidence>
<sequence length="422" mass="48831">MQDVHIDNLIKIAVQKCIVNIHLMNGPIARISHHDETVDSDYLEQNGLESRPKHVGLWKQRGHSEQDLLRRRPAAAPPRIRRQPEHLLLLLRHRHRHRGCCDHHCLRYHLHRCPLFTPPPPPPPPPPIFTDLQMSLNQNCYKFVVLQKIKNPNYKGKWKTPWIDNPEIRKMQQNARGQFERIFKEHEKITMQLAAQSKELEQREKELEKREARNENEKKQLYSEKEMAVGLTSAFVNVLAGAENKRATLKQKKADENILRLAEDQQERKSNDELQDARKELINPKMFKARKPFEVVLNAKLEVHSYIFGIEEYLDELKHFFVVRIGYILADALYCLLAPPRKQSWKGNAERHFPGWDDGFNFHGTADMHLISHSCNGSAGVSSSGRKGWASGSSWPLPIEGFDGRTRTMGAYSDARTASCTY</sequence>
<protein>
    <submittedName>
        <fullName evidence="2">Uncharacterized protein</fullName>
    </submittedName>
</protein>
<proteinExistence type="predicted"/>
<dbReference type="AlphaFoldDB" id="A0A7J7GWI9"/>
<dbReference type="EMBL" id="JACBKZ010000008">
    <property type="protein sequence ID" value="KAF5943778.1"/>
    <property type="molecule type" value="Genomic_DNA"/>
</dbReference>
<dbReference type="GO" id="GO:0080188">
    <property type="term" value="P:gene silencing by siRNA-directed DNA methylation"/>
    <property type="evidence" value="ECO:0007669"/>
    <property type="project" value="InterPro"/>
</dbReference>
<dbReference type="PANTHER" id="PTHR21596:SF23">
    <property type="entry name" value="FACTOR OF DNA METHYLATION 4"/>
    <property type="match status" value="1"/>
</dbReference>
<organism evidence="2 3">
    <name type="scientific">Camellia sinensis</name>
    <name type="common">Tea plant</name>
    <name type="synonym">Thea sinensis</name>
    <dbReference type="NCBI Taxonomy" id="4442"/>
    <lineage>
        <taxon>Eukaryota</taxon>
        <taxon>Viridiplantae</taxon>
        <taxon>Streptophyta</taxon>
        <taxon>Embryophyta</taxon>
        <taxon>Tracheophyta</taxon>
        <taxon>Spermatophyta</taxon>
        <taxon>Magnoliopsida</taxon>
        <taxon>eudicotyledons</taxon>
        <taxon>Gunneridae</taxon>
        <taxon>Pentapetalae</taxon>
        <taxon>asterids</taxon>
        <taxon>Ericales</taxon>
        <taxon>Theaceae</taxon>
        <taxon>Camellia</taxon>
    </lineage>
</organism>
<keyword evidence="1" id="KW-0175">Coiled coil</keyword>
<name>A0A7J7GWI9_CAMSI</name>
<gene>
    <name evidence="2" type="ORF">HYC85_017855</name>
</gene>
<evidence type="ECO:0000313" key="3">
    <source>
        <dbReference type="Proteomes" id="UP000593564"/>
    </source>
</evidence>
<reference evidence="2 3" key="2">
    <citation type="submission" date="2020-07" db="EMBL/GenBank/DDBJ databases">
        <title>Genome assembly of wild tea tree DASZ reveals pedigree and selection history of tea varieties.</title>
        <authorList>
            <person name="Zhang W."/>
        </authorList>
    </citation>
    <scope>NUCLEOTIDE SEQUENCE [LARGE SCALE GENOMIC DNA]</scope>
    <source>
        <strain evidence="3">cv. G240</strain>
        <tissue evidence="2">Leaf</tissue>
    </source>
</reference>
<accession>A0A7J7GWI9</accession>
<reference evidence="3" key="1">
    <citation type="journal article" date="2020" name="Nat. Commun.">
        <title>Genome assembly of wild tea tree DASZ reveals pedigree and selection history of tea varieties.</title>
        <authorList>
            <person name="Zhang W."/>
            <person name="Zhang Y."/>
            <person name="Qiu H."/>
            <person name="Guo Y."/>
            <person name="Wan H."/>
            <person name="Zhang X."/>
            <person name="Scossa F."/>
            <person name="Alseekh S."/>
            <person name="Zhang Q."/>
            <person name="Wang P."/>
            <person name="Xu L."/>
            <person name="Schmidt M.H."/>
            <person name="Jia X."/>
            <person name="Li D."/>
            <person name="Zhu A."/>
            <person name="Guo F."/>
            <person name="Chen W."/>
            <person name="Ni D."/>
            <person name="Usadel B."/>
            <person name="Fernie A.R."/>
            <person name="Wen W."/>
        </authorList>
    </citation>
    <scope>NUCLEOTIDE SEQUENCE [LARGE SCALE GENOMIC DNA]</scope>
    <source>
        <strain evidence="3">cv. G240</strain>
    </source>
</reference>
<dbReference type="Proteomes" id="UP000593564">
    <property type="component" value="Unassembled WGS sequence"/>
</dbReference>
<comment type="caution">
    <text evidence="2">The sequence shown here is derived from an EMBL/GenBank/DDBJ whole genome shotgun (WGS) entry which is preliminary data.</text>
</comment>
<keyword evidence="3" id="KW-1185">Reference proteome</keyword>